<accession>A0A0A9FRS1</accession>
<reference evidence="1" key="2">
    <citation type="journal article" date="2015" name="Data Brief">
        <title>Shoot transcriptome of the giant reed, Arundo donax.</title>
        <authorList>
            <person name="Barrero R.A."/>
            <person name="Guerrero F.D."/>
            <person name="Moolhuijzen P."/>
            <person name="Goolsby J.A."/>
            <person name="Tidwell J."/>
            <person name="Bellgard S.E."/>
            <person name="Bellgard M.I."/>
        </authorList>
    </citation>
    <scope>NUCLEOTIDE SEQUENCE</scope>
    <source>
        <tissue evidence="1">Shoot tissue taken approximately 20 cm above the soil surface</tissue>
    </source>
</reference>
<evidence type="ECO:0000313" key="1">
    <source>
        <dbReference type="EMBL" id="JAE13954.1"/>
    </source>
</evidence>
<reference evidence="1" key="1">
    <citation type="submission" date="2014-09" db="EMBL/GenBank/DDBJ databases">
        <authorList>
            <person name="Magalhaes I.L.F."/>
            <person name="Oliveira U."/>
            <person name="Santos F.R."/>
            <person name="Vidigal T.H.D.A."/>
            <person name="Brescovit A.D."/>
            <person name="Santos A.J."/>
        </authorList>
    </citation>
    <scope>NUCLEOTIDE SEQUENCE</scope>
    <source>
        <tissue evidence="1">Shoot tissue taken approximately 20 cm above the soil surface</tissue>
    </source>
</reference>
<sequence length="12" mass="1365">MLLVVVVFLCQT</sequence>
<proteinExistence type="predicted"/>
<organism evidence="1">
    <name type="scientific">Arundo donax</name>
    <name type="common">Giant reed</name>
    <name type="synonym">Donax arundinaceus</name>
    <dbReference type="NCBI Taxonomy" id="35708"/>
    <lineage>
        <taxon>Eukaryota</taxon>
        <taxon>Viridiplantae</taxon>
        <taxon>Streptophyta</taxon>
        <taxon>Embryophyta</taxon>
        <taxon>Tracheophyta</taxon>
        <taxon>Spermatophyta</taxon>
        <taxon>Magnoliopsida</taxon>
        <taxon>Liliopsida</taxon>
        <taxon>Poales</taxon>
        <taxon>Poaceae</taxon>
        <taxon>PACMAD clade</taxon>
        <taxon>Arundinoideae</taxon>
        <taxon>Arundineae</taxon>
        <taxon>Arundo</taxon>
    </lineage>
</organism>
<dbReference type="EMBL" id="GBRH01183942">
    <property type="protein sequence ID" value="JAE13954.1"/>
    <property type="molecule type" value="Transcribed_RNA"/>
</dbReference>
<name>A0A0A9FRS1_ARUDO</name>
<protein>
    <submittedName>
        <fullName evidence="1">Uncharacterized protein</fullName>
    </submittedName>
</protein>